<dbReference type="Proteomes" id="UP000800041">
    <property type="component" value="Unassembled WGS sequence"/>
</dbReference>
<evidence type="ECO:0000313" key="3">
    <source>
        <dbReference type="Proteomes" id="UP000800041"/>
    </source>
</evidence>
<keyword evidence="3" id="KW-1185">Reference proteome</keyword>
<organism evidence="2 3">
    <name type="scientific">Aulographum hederae CBS 113979</name>
    <dbReference type="NCBI Taxonomy" id="1176131"/>
    <lineage>
        <taxon>Eukaryota</taxon>
        <taxon>Fungi</taxon>
        <taxon>Dikarya</taxon>
        <taxon>Ascomycota</taxon>
        <taxon>Pezizomycotina</taxon>
        <taxon>Dothideomycetes</taxon>
        <taxon>Pleosporomycetidae</taxon>
        <taxon>Aulographales</taxon>
        <taxon>Aulographaceae</taxon>
    </lineage>
</organism>
<feature type="compositionally biased region" description="Basic and acidic residues" evidence="1">
    <location>
        <begin position="28"/>
        <end position="37"/>
    </location>
</feature>
<protein>
    <submittedName>
        <fullName evidence="2">Uncharacterized protein</fullName>
    </submittedName>
</protein>
<dbReference type="AlphaFoldDB" id="A0A6G1GMY4"/>
<proteinExistence type="predicted"/>
<gene>
    <name evidence="2" type="ORF">K402DRAFT_424810</name>
</gene>
<evidence type="ECO:0000313" key="2">
    <source>
        <dbReference type="EMBL" id="KAF1982088.1"/>
    </source>
</evidence>
<accession>A0A6G1GMY4</accession>
<sequence length="113" mass="12721">MIRGAQTSFAYDFPEPITLEPSSSGISEEERRNDSRSKSRGYYMSAYTVANGVSSVQQFEIEKKLDEHLKQLELVHGKAAREKRAAAEASVVADDKEEEKPPRAMQCFLRIPV</sequence>
<dbReference type="EMBL" id="ML977188">
    <property type="protein sequence ID" value="KAF1982088.1"/>
    <property type="molecule type" value="Genomic_DNA"/>
</dbReference>
<evidence type="ECO:0000256" key="1">
    <source>
        <dbReference type="SAM" id="MobiDB-lite"/>
    </source>
</evidence>
<reference evidence="2" key="1">
    <citation type="journal article" date="2020" name="Stud. Mycol.">
        <title>101 Dothideomycetes genomes: a test case for predicting lifestyles and emergence of pathogens.</title>
        <authorList>
            <person name="Haridas S."/>
            <person name="Albert R."/>
            <person name="Binder M."/>
            <person name="Bloem J."/>
            <person name="Labutti K."/>
            <person name="Salamov A."/>
            <person name="Andreopoulos B."/>
            <person name="Baker S."/>
            <person name="Barry K."/>
            <person name="Bills G."/>
            <person name="Bluhm B."/>
            <person name="Cannon C."/>
            <person name="Castanera R."/>
            <person name="Culley D."/>
            <person name="Daum C."/>
            <person name="Ezra D."/>
            <person name="Gonzalez J."/>
            <person name="Henrissat B."/>
            <person name="Kuo A."/>
            <person name="Liang C."/>
            <person name="Lipzen A."/>
            <person name="Lutzoni F."/>
            <person name="Magnuson J."/>
            <person name="Mondo S."/>
            <person name="Nolan M."/>
            <person name="Ohm R."/>
            <person name="Pangilinan J."/>
            <person name="Park H.-J."/>
            <person name="Ramirez L."/>
            <person name="Alfaro M."/>
            <person name="Sun H."/>
            <person name="Tritt A."/>
            <person name="Yoshinaga Y."/>
            <person name="Zwiers L.-H."/>
            <person name="Turgeon B."/>
            <person name="Goodwin S."/>
            <person name="Spatafora J."/>
            <person name="Crous P."/>
            <person name="Grigoriev I."/>
        </authorList>
    </citation>
    <scope>NUCLEOTIDE SEQUENCE</scope>
    <source>
        <strain evidence="2">CBS 113979</strain>
    </source>
</reference>
<name>A0A6G1GMY4_9PEZI</name>
<feature type="region of interest" description="Disordered" evidence="1">
    <location>
        <begin position="1"/>
        <end position="40"/>
    </location>
</feature>